<comment type="caution">
    <text evidence="1">The sequence shown here is derived from an EMBL/GenBank/DDBJ whole genome shotgun (WGS) entry which is preliminary data.</text>
</comment>
<dbReference type="InterPro" id="IPR029058">
    <property type="entry name" value="AB_hydrolase_fold"/>
</dbReference>
<name>A0A1B8TZ18_9FLAO</name>
<dbReference type="PROSITE" id="PS51257">
    <property type="entry name" value="PROKAR_LIPOPROTEIN"/>
    <property type="match status" value="1"/>
</dbReference>
<dbReference type="EMBL" id="LSFM01000021">
    <property type="protein sequence ID" value="OBY64888.1"/>
    <property type="molecule type" value="Genomic_DNA"/>
</dbReference>
<dbReference type="SUPFAM" id="SSF53474">
    <property type="entry name" value="alpha/beta-Hydrolases"/>
    <property type="match status" value="1"/>
</dbReference>
<sequence>MNKLFVLVVLLSVLISCKSEKKTSIKKETKNEVIVTDNFELIKATENSKTVLILFGGFGENPTAIKREFDILTIAKDNNINVLLMNYSKKLWLLESEKKELAKLLQSTLEKHNLHKKDIFIGGFSSGGVVSLHISNYILGKKEFYIAPKGVFIADSPIDLLALYKTSQLNIKNNFSDVSVAESTWVLNLFEETLGNPKDSISNYEKYAVYTSESDYTKNLANLKNTKLRFYIEPDSIWWKENRNREFNQTNAFYIQELSASLKKQNFKNVEYITTENKGYRANGDRHPHSWSIINKENLIAWMME</sequence>
<dbReference type="OrthoDB" id="1095982at2"/>
<organism evidence="1 2">
    <name type="scientific">Polaribacter vadi</name>
    <dbReference type="NCBI Taxonomy" id="1774273"/>
    <lineage>
        <taxon>Bacteria</taxon>
        <taxon>Pseudomonadati</taxon>
        <taxon>Bacteroidota</taxon>
        <taxon>Flavobacteriia</taxon>
        <taxon>Flavobacteriales</taxon>
        <taxon>Flavobacteriaceae</taxon>
    </lineage>
</organism>
<evidence type="ECO:0000313" key="1">
    <source>
        <dbReference type="EMBL" id="OBY64888.1"/>
    </source>
</evidence>
<gene>
    <name evidence="1" type="ORF">LPB3_05710</name>
</gene>
<protein>
    <recommendedName>
        <fullName evidence="3">Alpha/beta hydrolase</fullName>
    </recommendedName>
</protein>
<dbReference type="AlphaFoldDB" id="A0A1B8TZ18"/>
<accession>A0A1B8TZ18</accession>
<dbReference type="STRING" id="1774273.LPB03_06780"/>
<dbReference type="Gene3D" id="3.40.50.1820">
    <property type="entry name" value="alpha/beta hydrolase"/>
    <property type="match status" value="1"/>
</dbReference>
<reference evidence="2" key="1">
    <citation type="submission" date="2016-02" db="EMBL/GenBank/DDBJ databases">
        <authorList>
            <person name="Shin S.-K."/>
            <person name="Yi H."/>
            <person name="Kim E."/>
        </authorList>
    </citation>
    <scope>NUCLEOTIDE SEQUENCE [LARGE SCALE GENOMIC DNA]</scope>
    <source>
        <strain evidence="2">LPB0003</strain>
    </source>
</reference>
<dbReference type="RefSeq" id="WP_065318641.1">
    <property type="nucleotide sequence ID" value="NZ_CP017477.1"/>
</dbReference>
<dbReference type="Proteomes" id="UP000092584">
    <property type="component" value="Unassembled WGS sequence"/>
</dbReference>
<dbReference type="KEGG" id="pob:LPB03_06780"/>
<keyword evidence="2" id="KW-1185">Reference proteome</keyword>
<evidence type="ECO:0000313" key="2">
    <source>
        <dbReference type="Proteomes" id="UP000092584"/>
    </source>
</evidence>
<evidence type="ECO:0008006" key="3">
    <source>
        <dbReference type="Google" id="ProtNLM"/>
    </source>
</evidence>
<proteinExistence type="predicted"/>